<comment type="similarity">
    <text evidence="1">Belongs to the CCDC22 family.</text>
</comment>
<comment type="caution">
    <text evidence="5">The sequence shown here is derived from an EMBL/GenBank/DDBJ whole genome shotgun (WGS) entry which is preliminary data.</text>
</comment>
<accession>A0AAD9KXP0</accession>
<dbReference type="AlphaFoldDB" id="A0AAD9KXP0"/>
<reference evidence="5" key="1">
    <citation type="journal article" date="2023" name="Mol. Biol. Evol.">
        <title>Third-Generation Sequencing Reveals the Adaptive Role of the Epigenome in Three Deep-Sea Polychaetes.</title>
        <authorList>
            <person name="Perez M."/>
            <person name="Aroh O."/>
            <person name="Sun Y."/>
            <person name="Lan Y."/>
            <person name="Juniper S.K."/>
            <person name="Young C.R."/>
            <person name="Angers B."/>
            <person name="Qian P.Y."/>
        </authorList>
    </citation>
    <scope>NUCLEOTIDE SEQUENCE</scope>
    <source>
        <strain evidence="5">R07B-5</strain>
    </source>
</reference>
<organism evidence="5 6">
    <name type="scientific">Ridgeia piscesae</name>
    <name type="common">Tubeworm</name>
    <dbReference type="NCBI Taxonomy" id="27915"/>
    <lineage>
        <taxon>Eukaryota</taxon>
        <taxon>Metazoa</taxon>
        <taxon>Spiralia</taxon>
        <taxon>Lophotrochozoa</taxon>
        <taxon>Annelida</taxon>
        <taxon>Polychaeta</taxon>
        <taxon>Sedentaria</taxon>
        <taxon>Canalipalpata</taxon>
        <taxon>Sabellida</taxon>
        <taxon>Siboglinidae</taxon>
        <taxon>Ridgeia</taxon>
    </lineage>
</organism>
<dbReference type="GO" id="GO:0097602">
    <property type="term" value="F:cullin family protein binding"/>
    <property type="evidence" value="ECO:0007669"/>
    <property type="project" value="TreeGrafter"/>
</dbReference>
<dbReference type="EMBL" id="JAODUO010000532">
    <property type="protein sequence ID" value="KAK2178693.1"/>
    <property type="molecule type" value="Genomic_DNA"/>
</dbReference>
<gene>
    <name evidence="5" type="ORF">NP493_533g00004</name>
</gene>
<evidence type="ECO:0008006" key="7">
    <source>
        <dbReference type="Google" id="ProtNLM"/>
    </source>
</evidence>
<dbReference type="PANTHER" id="PTHR15668:SF4">
    <property type="entry name" value="COILED-COIL DOMAIN-CONTAINING PROTEIN 22"/>
    <property type="match status" value="1"/>
</dbReference>
<evidence type="ECO:0000256" key="2">
    <source>
        <dbReference type="SAM" id="Coils"/>
    </source>
</evidence>
<evidence type="ECO:0000259" key="4">
    <source>
        <dbReference type="Pfam" id="PF21674"/>
    </source>
</evidence>
<dbReference type="InterPro" id="IPR048348">
    <property type="entry name" value="CCDC22_CC"/>
</dbReference>
<evidence type="ECO:0000256" key="1">
    <source>
        <dbReference type="ARBA" id="ARBA00006438"/>
    </source>
</evidence>
<feature type="coiled-coil region" evidence="2">
    <location>
        <begin position="298"/>
        <end position="398"/>
    </location>
</feature>
<dbReference type="InterPro" id="IPR048349">
    <property type="entry name" value="CCDC22_N"/>
</dbReference>
<dbReference type="PANTHER" id="PTHR15668">
    <property type="entry name" value="JM1 PROTEIN"/>
    <property type="match status" value="1"/>
</dbReference>
<evidence type="ECO:0000313" key="6">
    <source>
        <dbReference type="Proteomes" id="UP001209878"/>
    </source>
</evidence>
<name>A0AAD9KXP0_RIDPI</name>
<sequence length="608" mass="69704">MFVDATAQCLKMIKPGVDVPHKLPPSMSACFRVGSRLAAVIKEVGFHGDAGYQTFLYSSETDMRRVFMFLIEKLPKHSVGVADEPLGSMALLRRRIAAEVARRLRSPWTPHYCKVKDICWRGQPPQWQREGCSARHQFHAVSISAPHGQADLQKKVPKELRRYYTTDLAHVSRQPQRHCDIATSLLESNAVRHTAEQEWETEWSHAGLASRLTPQEYKAQKRHKRDEKISNYIEKNMKEVETSGGEIQHLQQLVDGNGVRSSGNARLKGSRFTHTEKLQFAQDVDVAASQLTRDGAKITSKEERESQQQGELQSLQDELATLSSRLDSVQLQVRALSGKKQVMEERLPTVETQNKEKEETYRVKKRTMDLLPDADSNIAKLQAVVDASHQRLASLNDQWEKIRGPLLEEYRSLQALGQTHVSETDKKLEAMKEMRVKMKELASESRGKEVLCKQLMSEYEQMTKDVNRSTYTRRILEIVSNIKKQKTEIDKVLLDTRSVQKEINQLSGKLDRTFTVTDELIFRDAKKDEATRKAYKYLAALHENCRLLTRTVEETGVIMREIRELEDQIEQESSKKTLSNFERISADYREMKKENASLIAKLKKLEAA</sequence>
<dbReference type="InterPro" id="IPR008530">
    <property type="entry name" value="CCDC22"/>
</dbReference>
<dbReference type="Pfam" id="PF05667">
    <property type="entry name" value="CCDC22_CC"/>
    <property type="match status" value="1"/>
</dbReference>
<evidence type="ECO:0000259" key="3">
    <source>
        <dbReference type="Pfam" id="PF05667"/>
    </source>
</evidence>
<feature type="domain" description="CCDC22 N-terminal" evidence="4">
    <location>
        <begin position="2"/>
        <end position="75"/>
    </location>
</feature>
<dbReference type="Proteomes" id="UP001209878">
    <property type="component" value="Unassembled WGS sequence"/>
</dbReference>
<protein>
    <recommendedName>
        <fullName evidence="7">Coiled-coil domain-containing protein 22 homolog</fullName>
    </recommendedName>
</protein>
<dbReference type="GO" id="GO:2000060">
    <property type="term" value="P:positive regulation of ubiquitin-dependent protein catabolic process"/>
    <property type="evidence" value="ECO:0007669"/>
    <property type="project" value="TreeGrafter"/>
</dbReference>
<evidence type="ECO:0000313" key="5">
    <source>
        <dbReference type="EMBL" id="KAK2178693.1"/>
    </source>
</evidence>
<proteinExistence type="inferred from homology"/>
<keyword evidence="6" id="KW-1185">Reference proteome</keyword>
<feature type="domain" description="CCDC22 coiled-coil" evidence="3">
    <location>
        <begin position="94"/>
        <end position="575"/>
    </location>
</feature>
<keyword evidence="2" id="KW-0175">Coiled coil</keyword>
<dbReference type="Pfam" id="PF21674">
    <property type="entry name" value="CCDC22_N"/>
    <property type="match status" value="1"/>
</dbReference>